<organism evidence="5">
    <name type="scientific">uncultured Alphaproteobacteria bacterium</name>
    <dbReference type="NCBI Taxonomy" id="91750"/>
    <lineage>
        <taxon>Bacteria</taxon>
        <taxon>Pseudomonadati</taxon>
        <taxon>Pseudomonadota</taxon>
        <taxon>Alphaproteobacteria</taxon>
        <taxon>environmental samples</taxon>
    </lineage>
</organism>
<dbReference type="PANTHER" id="PTHR12935:SF0">
    <property type="entry name" value="GAMMA-GLUTAMYLCYCLOTRANSFERASE"/>
    <property type="match status" value="1"/>
</dbReference>
<dbReference type="InterPro" id="IPR017939">
    <property type="entry name" value="G-Glutamylcylcotransferase"/>
</dbReference>
<dbReference type="EMBL" id="KT997875">
    <property type="protein sequence ID" value="ANO58364.1"/>
    <property type="molecule type" value="Genomic_DNA"/>
</dbReference>
<sequence length="141" mass="16772">MIFYFAYGSNLHHLQMKRRCPNCRFIKKIILHNYKLTFRSKYGAADIEKKMGKKVYGALYLISKIAEKKLDVYEEYPILYKKMFFKCGNKKVMTYIMIKKTKLVPPTTRYLNIIKQGYKDCKLNIKSLNDSLSQLKHIPSR</sequence>
<dbReference type="Gene3D" id="3.10.490.10">
    <property type="entry name" value="Gamma-glutamyl cyclotransferase-like"/>
    <property type="match status" value="1"/>
</dbReference>
<feature type="active site" description="Proton acceptor" evidence="2">
    <location>
        <position position="74"/>
    </location>
</feature>
<feature type="binding site" evidence="3">
    <location>
        <begin position="4"/>
        <end position="9"/>
    </location>
    <ligand>
        <name>substrate</name>
    </ligand>
</feature>
<feature type="domain" description="Gamma-glutamylcyclotransferase AIG2-like" evidence="4">
    <location>
        <begin position="4"/>
        <end position="99"/>
    </location>
</feature>
<evidence type="ECO:0000313" key="5">
    <source>
        <dbReference type="EMBL" id="ANO58364.1"/>
    </source>
</evidence>
<reference evidence="5" key="1">
    <citation type="submission" date="2015-11" db="EMBL/GenBank/DDBJ databases">
        <title>Genomes of Abundant and Widespread Viruses from the Deep Ocean.</title>
        <authorList>
            <person name="Mizuno C.M."/>
            <person name="Ghai R."/>
            <person name="Saghai A."/>
            <person name="Lopez-Garcia P."/>
            <person name="Rodriguez-Valera F."/>
        </authorList>
    </citation>
    <scope>NUCLEOTIDE SEQUENCE</scope>
</reference>
<keyword evidence="1" id="KW-0456">Lyase</keyword>
<dbReference type="InterPro" id="IPR013024">
    <property type="entry name" value="GGCT-like"/>
</dbReference>
<evidence type="ECO:0000259" key="4">
    <source>
        <dbReference type="Pfam" id="PF06094"/>
    </source>
</evidence>
<dbReference type="AlphaFoldDB" id="A0A1B0Z2I1"/>
<evidence type="ECO:0000256" key="2">
    <source>
        <dbReference type="PIRSR" id="PIRSR617939-1"/>
    </source>
</evidence>
<proteinExistence type="predicted"/>
<evidence type="ECO:0000256" key="3">
    <source>
        <dbReference type="PIRSR" id="PIRSR617939-2"/>
    </source>
</evidence>
<dbReference type="PANTHER" id="PTHR12935">
    <property type="entry name" value="GAMMA-GLUTAMYLCYCLOTRANSFERASE"/>
    <property type="match status" value="1"/>
</dbReference>
<dbReference type="InterPro" id="IPR036568">
    <property type="entry name" value="GGCT-like_sf"/>
</dbReference>
<dbReference type="SUPFAM" id="SSF110857">
    <property type="entry name" value="Gamma-glutamyl cyclotransferase-like"/>
    <property type="match status" value="1"/>
</dbReference>
<evidence type="ECO:0000256" key="1">
    <source>
        <dbReference type="ARBA" id="ARBA00023239"/>
    </source>
</evidence>
<feature type="binding site" evidence="3">
    <location>
        <position position="110"/>
    </location>
    <ligand>
        <name>substrate</name>
    </ligand>
</feature>
<dbReference type="InterPro" id="IPR009288">
    <property type="entry name" value="AIG2-like_dom"/>
</dbReference>
<dbReference type="GO" id="GO:0003839">
    <property type="term" value="F:gamma-glutamylcyclotransferase activity"/>
    <property type="evidence" value="ECO:0007669"/>
    <property type="project" value="InterPro"/>
</dbReference>
<protein>
    <recommendedName>
        <fullName evidence="4">Gamma-glutamylcyclotransferase AIG2-like domain-containing protein</fullName>
    </recommendedName>
</protein>
<dbReference type="CDD" id="cd06661">
    <property type="entry name" value="GGCT_like"/>
    <property type="match status" value="1"/>
</dbReference>
<dbReference type="Pfam" id="PF06094">
    <property type="entry name" value="GGACT"/>
    <property type="match status" value="1"/>
</dbReference>
<dbReference type="EMBL" id="KT997805">
    <property type="protein sequence ID" value="ANO58332.1"/>
    <property type="molecule type" value="Genomic_DNA"/>
</dbReference>
<name>A0A1B0Z2I1_9PROT</name>
<accession>A0A1B0Z2I1</accession>